<reference evidence="1 2" key="1">
    <citation type="submission" date="2016-06" db="EMBL/GenBank/DDBJ databases">
        <title>Respiratory ammonification of nitrate coupled to the oxidation of elemental sulfur in deep-sea autotrophic thermophilic bacteria.</title>
        <authorList>
            <person name="Slobodkina G.B."/>
            <person name="Mardanov A.V."/>
            <person name="Ravin N.V."/>
            <person name="Frolova A.A."/>
            <person name="Viryasiv M.B."/>
            <person name="Chernyh N.A."/>
            <person name="Bonch-Osmolovskaya E.A."/>
            <person name="Slobodkin A.I."/>
        </authorList>
    </citation>
    <scope>NUCLEOTIDE SEQUENCE [LARGE SCALE GENOMIC DNA]</scope>
    <source>
        <strain evidence="1 2">S69</strain>
    </source>
</reference>
<dbReference type="AlphaFoldDB" id="A0A1B9F2R8"/>
<dbReference type="EMBL" id="MAGO01000016">
    <property type="protein sequence ID" value="OCC14227.1"/>
    <property type="molecule type" value="Genomic_DNA"/>
</dbReference>
<accession>A0A1B9F2R8</accession>
<sequence length="89" mass="10236">MRPPLKGLISFQSPVSPQNIKMKRTACPKLLEIERATNEIESQNRYEKSTLLGCFVTKSFAYLKAIIDRHTIRIAPKKSMRYTGKRGRP</sequence>
<gene>
    <name evidence="1" type="ORF">DBT_2369</name>
</gene>
<dbReference type="Proteomes" id="UP000093080">
    <property type="component" value="Unassembled WGS sequence"/>
</dbReference>
<comment type="caution">
    <text evidence="1">The sequence shown here is derived from an EMBL/GenBank/DDBJ whole genome shotgun (WGS) entry which is preliminary data.</text>
</comment>
<name>A0A1B9F2R8_9BACT</name>
<keyword evidence="2" id="KW-1185">Reference proteome</keyword>
<evidence type="ECO:0000313" key="2">
    <source>
        <dbReference type="Proteomes" id="UP000093080"/>
    </source>
</evidence>
<organism evidence="1 2">
    <name type="scientific">Dissulfuribacter thermophilus</name>
    <dbReference type="NCBI Taxonomy" id="1156395"/>
    <lineage>
        <taxon>Bacteria</taxon>
        <taxon>Pseudomonadati</taxon>
        <taxon>Thermodesulfobacteriota</taxon>
        <taxon>Dissulfuribacteria</taxon>
        <taxon>Dissulfuribacterales</taxon>
        <taxon>Dissulfuribacteraceae</taxon>
        <taxon>Dissulfuribacter</taxon>
    </lineage>
</organism>
<protein>
    <submittedName>
        <fullName evidence="1">Uncharacterized protein</fullName>
    </submittedName>
</protein>
<proteinExistence type="predicted"/>
<evidence type="ECO:0000313" key="1">
    <source>
        <dbReference type="EMBL" id="OCC14227.1"/>
    </source>
</evidence>